<dbReference type="Proteomes" id="UP001164965">
    <property type="component" value="Chromosome"/>
</dbReference>
<organism evidence="1 2">
    <name type="scientific">Rhodococcus antarcticus</name>
    <dbReference type="NCBI Taxonomy" id="2987751"/>
    <lineage>
        <taxon>Bacteria</taxon>
        <taxon>Bacillati</taxon>
        <taxon>Actinomycetota</taxon>
        <taxon>Actinomycetes</taxon>
        <taxon>Mycobacteriales</taxon>
        <taxon>Nocardiaceae</taxon>
        <taxon>Rhodococcus</taxon>
    </lineage>
</organism>
<gene>
    <name evidence="1" type="ORF">RHODO2019_05705</name>
</gene>
<name>A0ABY6P2Q5_9NOCA</name>
<dbReference type="RefSeq" id="WP_265384031.1">
    <property type="nucleotide sequence ID" value="NZ_CP110615.1"/>
</dbReference>
<accession>A0ABY6P2Q5</accession>
<protein>
    <submittedName>
        <fullName evidence="1">Asp23/Gls24 family envelope stress response protein</fullName>
    </submittedName>
</protein>
<sequence>MSTPAVPEPRERTLDVSERIAARLLDHPDVAELHGGPHGTTATHLPGRRVVGVHVGTVADGVNVTVVLHLRRPVRAVAAELQLAVRAVLRTPEFPVHVTIADVLTPDEAPPRPRVR</sequence>
<evidence type="ECO:0000313" key="1">
    <source>
        <dbReference type="EMBL" id="UZJ25927.1"/>
    </source>
</evidence>
<dbReference type="EMBL" id="CP110615">
    <property type="protein sequence ID" value="UZJ25927.1"/>
    <property type="molecule type" value="Genomic_DNA"/>
</dbReference>
<keyword evidence="2" id="KW-1185">Reference proteome</keyword>
<proteinExistence type="predicted"/>
<reference evidence="1" key="1">
    <citation type="submission" date="2022-10" db="EMBL/GenBank/DDBJ databases">
        <title>Rhodococcus sp.75.</title>
        <authorList>
            <person name="Sun M."/>
        </authorList>
    </citation>
    <scope>NUCLEOTIDE SEQUENCE</scope>
    <source>
        <strain evidence="1">75</strain>
    </source>
</reference>
<evidence type="ECO:0000313" key="2">
    <source>
        <dbReference type="Proteomes" id="UP001164965"/>
    </source>
</evidence>